<evidence type="ECO:0000313" key="1">
    <source>
        <dbReference type="EMBL" id="CAG8688895.1"/>
    </source>
</evidence>
<dbReference type="EMBL" id="CAJVPS010016157">
    <property type="protein sequence ID" value="CAG8688895.1"/>
    <property type="molecule type" value="Genomic_DNA"/>
</dbReference>
<dbReference type="InterPro" id="IPR010323">
    <property type="entry name" value="DUF924"/>
</dbReference>
<name>A0A9N9ES24_9GLOM</name>
<dbReference type="Gene3D" id="1.25.40.10">
    <property type="entry name" value="Tetratricopeptide repeat domain"/>
    <property type="match status" value="1"/>
</dbReference>
<dbReference type="OrthoDB" id="414698at2759"/>
<keyword evidence="2" id="KW-1185">Reference proteome</keyword>
<protein>
    <submittedName>
        <fullName evidence="1">3830_t:CDS:1</fullName>
    </submittedName>
</protein>
<accession>A0A9N9ES24</accession>
<gene>
    <name evidence="1" type="ORF">ALEPTO_LOCUS11136</name>
</gene>
<dbReference type="SUPFAM" id="SSF48452">
    <property type="entry name" value="TPR-like"/>
    <property type="match status" value="1"/>
</dbReference>
<comment type="caution">
    <text evidence="1">The sequence shown here is derived from an EMBL/GenBank/DDBJ whole genome shotgun (WGS) entry which is preliminary data.</text>
</comment>
<sequence length="178" mass="20746">LTNGAPVTQELIKTWFGGGKTVDNYCRENYAAVLEDIRENGSYIEEMKQSPEYALTLTILLDQFSRNIYRKTAIPFRDFDPLALQVTYHAIDKKFDERLNAPLEHSESKNDQELSITKFKWNYETAPPLHTQVTKVFYEYAQSHKSIIDKFGRYPHRNKILGRESSIEEIEYLKTADS</sequence>
<evidence type="ECO:0000313" key="2">
    <source>
        <dbReference type="Proteomes" id="UP000789508"/>
    </source>
</evidence>
<dbReference type="Gene3D" id="1.20.58.320">
    <property type="entry name" value="TPR-like"/>
    <property type="match status" value="1"/>
</dbReference>
<dbReference type="InterPro" id="IPR011990">
    <property type="entry name" value="TPR-like_helical_dom_sf"/>
</dbReference>
<dbReference type="AlphaFoldDB" id="A0A9N9ES24"/>
<dbReference type="Proteomes" id="UP000789508">
    <property type="component" value="Unassembled WGS sequence"/>
</dbReference>
<reference evidence="1" key="1">
    <citation type="submission" date="2021-06" db="EMBL/GenBank/DDBJ databases">
        <authorList>
            <person name="Kallberg Y."/>
            <person name="Tangrot J."/>
            <person name="Rosling A."/>
        </authorList>
    </citation>
    <scope>NUCLEOTIDE SEQUENCE</scope>
    <source>
        <strain evidence="1">FL130A</strain>
    </source>
</reference>
<organism evidence="1 2">
    <name type="scientific">Ambispora leptoticha</name>
    <dbReference type="NCBI Taxonomy" id="144679"/>
    <lineage>
        <taxon>Eukaryota</taxon>
        <taxon>Fungi</taxon>
        <taxon>Fungi incertae sedis</taxon>
        <taxon>Mucoromycota</taxon>
        <taxon>Glomeromycotina</taxon>
        <taxon>Glomeromycetes</taxon>
        <taxon>Archaeosporales</taxon>
        <taxon>Ambisporaceae</taxon>
        <taxon>Ambispora</taxon>
    </lineage>
</organism>
<dbReference type="Pfam" id="PF06041">
    <property type="entry name" value="DUF924"/>
    <property type="match status" value="1"/>
</dbReference>
<proteinExistence type="predicted"/>
<feature type="non-terminal residue" evidence="1">
    <location>
        <position position="1"/>
    </location>
</feature>